<sequence length="45" mass="5494">MGLLAGKYWKKFGFQNWRLKRREEKEDRFLGDVEKGCECLGRRKM</sequence>
<keyword evidence="2" id="KW-1185">Reference proteome</keyword>
<comment type="caution">
    <text evidence="1">The sequence shown here is derived from an EMBL/GenBank/DDBJ whole genome shotgun (WGS) entry which is preliminary data.</text>
</comment>
<protein>
    <submittedName>
        <fullName evidence="1">Uncharacterized protein</fullName>
    </submittedName>
</protein>
<evidence type="ECO:0000313" key="1">
    <source>
        <dbReference type="EMBL" id="KAJ6969892.1"/>
    </source>
</evidence>
<reference evidence="1" key="1">
    <citation type="journal article" date="2023" name="Mol. Ecol. Resour.">
        <title>Chromosome-level genome assembly of a triploid poplar Populus alba 'Berolinensis'.</title>
        <authorList>
            <person name="Chen S."/>
            <person name="Yu Y."/>
            <person name="Wang X."/>
            <person name="Wang S."/>
            <person name="Zhang T."/>
            <person name="Zhou Y."/>
            <person name="He R."/>
            <person name="Meng N."/>
            <person name="Wang Y."/>
            <person name="Liu W."/>
            <person name="Liu Z."/>
            <person name="Liu J."/>
            <person name="Guo Q."/>
            <person name="Huang H."/>
            <person name="Sederoff R.R."/>
            <person name="Wang G."/>
            <person name="Qu G."/>
            <person name="Chen S."/>
        </authorList>
    </citation>
    <scope>NUCLEOTIDE SEQUENCE</scope>
    <source>
        <strain evidence="1">SC-2020</strain>
    </source>
</reference>
<dbReference type="Proteomes" id="UP001164929">
    <property type="component" value="Chromosome 15"/>
</dbReference>
<dbReference type="EMBL" id="JAQIZT010000015">
    <property type="protein sequence ID" value="KAJ6969892.1"/>
    <property type="molecule type" value="Genomic_DNA"/>
</dbReference>
<proteinExistence type="predicted"/>
<evidence type="ECO:0000313" key="2">
    <source>
        <dbReference type="Proteomes" id="UP001164929"/>
    </source>
</evidence>
<dbReference type="AlphaFoldDB" id="A0AAD6PW25"/>
<gene>
    <name evidence="1" type="ORF">NC653_034448</name>
</gene>
<organism evidence="1 2">
    <name type="scientific">Populus alba x Populus x berolinensis</name>
    <dbReference type="NCBI Taxonomy" id="444605"/>
    <lineage>
        <taxon>Eukaryota</taxon>
        <taxon>Viridiplantae</taxon>
        <taxon>Streptophyta</taxon>
        <taxon>Embryophyta</taxon>
        <taxon>Tracheophyta</taxon>
        <taxon>Spermatophyta</taxon>
        <taxon>Magnoliopsida</taxon>
        <taxon>eudicotyledons</taxon>
        <taxon>Gunneridae</taxon>
        <taxon>Pentapetalae</taxon>
        <taxon>rosids</taxon>
        <taxon>fabids</taxon>
        <taxon>Malpighiales</taxon>
        <taxon>Salicaceae</taxon>
        <taxon>Saliceae</taxon>
        <taxon>Populus</taxon>
    </lineage>
</organism>
<name>A0AAD6PW25_9ROSI</name>
<accession>A0AAD6PW25</accession>